<dbReference type="InterPro" id="IPR003593">
    <property type="entry name" value="AAA+_ATPase"/>
</dbReference>
<keyword evidence="3 14" id="KW-0547">Nucleotide-binding</keyword>
<dbReference type="PANTHER" id="PTHR47642:SF5">
    <property type="entry name" value="ATP-DEPENDENT DNA HELICASE"/>
    <property type="match status" value="1"/>
</dbReference>
<gene>
    <name evidence="14" type="primary">PIF1</name>
    <name evidence="17" type="ORF">CYLTODRAFT_450370</name>
</gene>
<sequence>MSGSSSAKSSQSGLGTLRRDFSSSSLASQPTEAISPPTKPLTASDKRMASIQAAIAKARVAQGVTLADTNTKKRPSESAPEPPTKKKRQLPGSWDEPAPAVKSRPVTNTRSFDSIPPATAARPSKSGKIELSEEQKYVKSLVLSGKSIFYTGSAGTGKSVLLRDIITALKQKYARSPDAVAITASTGIAACNIGGVTVHSFAGVGIAVEPADVLASKVRKNQKAAGRWQRTKVLIIDEVSMVDGDFFDKLSQVGSKIRRNEKPFGGIQLIVTGDFFQLPPVMKGGTPKFAFEAKLWKQAIELEFNLTKVFRQSDETFIQMLNEMRFGRLSQESIARFKALSRPVHYEDGLEPTELFPRREDVDRANSDRLRGIEGSESRTYVATDGGPMASLDSGKKLLSNFMSPERLTLRTGAQVMLIKNKEDDLVNGSIGTVLRFVDPAKYGMDEEEPAQKKAGTAPKAKTMVTPDRFPEVEFKLPNGARRRTIITGETSKVELPNGEVQVSRNQLPLILAWAMSIHKSQGQTLDRVKVDLGKVFEKGQAYVALSRATSLEGLQVLGFDSSKVMAHSKVIEWSKTLKTYDQTTLD</sequence>
<comment type="catalytic activity">
    <reaction evidence="14">
        <text>ATP + H2O = ADP + phosphate + H(+)</text>
        <dbReference type="Rhea" id="RHEA:13065"/>
        <dbReference type="ChEBI" id="CHEBI:15377"/>
        <dbReference type="ChEBI" id="CHEBI:15378"/>
        <dbReference type="ChEBI" id="CHEBI:30616"/>
        <dbReference type="ChEBI" id="CHEBI:43474"/>
        <dbReference type="ChEBI" id="CHEBI:456216"/>
        <dbReference type="EC" id="5.6.2.3"/>
    </reaction>
</comment>
<keyword evidence="13 14" id="KW-0539">Nucleus</keyword>
<proteinExistence type="inferred from homology"/>
<comment type="subunit">
    <text evidence="14">Monomer.</text>
</comment>
<evidence type="ECO:0000259" key="16">
    <source>
        <dbReference type="SMART" id="SM00382"/>
    </source>
</evidence>
<keyword evidence="7 14" id="KW-0067">ATP-binding</keyword>
<evidence type="ECO:0000313" key="17">
    <source>
        <dbReference type="EMBL" id="KIY71873.1"/>
    </source>
</evidence>
<evidence type="ECO:0000256" key="6">
    <source>
        <dbReference type="ARBA" id="ARBA00022806"/>
    </source>
</evidence>
<dbReference type="FunFam" id="3.40.50.300:FF:001226">
    <property type="entry name" value="ATP-dependent DNA helicase PIF1"/>
    <property type="match status" value="1"/>
</dbReference>
<keyword evidence="6 14" id="KW-0347">Helicase</keyword>
<evidence type="ECO:0000256" key="9">
    <source>
        <dbReference type="ARBA" id="ARBA00023128"/>
    </source>
</evidence>
<evidence type="ECO:0000256" key="11">
    <source>
        <dbReference type="ARBA" id="ARBA00023204"/>
    </source>
</evidence>
<keyword evidence="12 14" id="KW-0413">Isomerase</keyword>
<dbReference type="OrthoDB" id="432234at2759"/>
<evidence type="ECO:0000256" key="15">
    <source>
        <dbReference type="SAM" id="MobiDB-lite"/>
    </source>
</evidence>
<comment type="function">
    <text evidence="14">DNA-dependent ATPase and 5'-3' DNA helicase required for the maintenance of both mitochondrial and nuclear genome stability.</text>
</comment>
<dbReference type="GO" id="GO:0000723">
    <property type="term" value="P:telomere maintenance"/>
    <property type="evidence" value="ECO:0007669"/>
    <property type="project" value="InterPro"/>
</dbReference>
<keyword evidence="8 14" id="KW-0238">DNA-binding</keyword>
<evidence type="ECO:0000256" key="2">
    <source>
        <dbReference type="ARBA" id="ARBA00004604"/>
    </source>
</evidence>
<keyword evidence="9 14" id="KW-0496">Mitochondrion</keyword>
<evidence type="ECO:0000256" key="13">
    <source>
        <dbReference type="ARBA" id="ARBA00023242"/>
    </source>
</evidence>
<feature type="binding site" evidence="14">
    <location>
        <begin position="152"/>
        <end position="159"/>
    </location>
    <ligand>
        <name>ATP</name>
        <dbReference type="ChEBI" id="CHEBI:30616"/>
    </ligand>
</feature>
<dbReference type="GO" id="GO:0005739">
    <property type="term" value="C:mitochondrion"/>
    <property type="evidence" value="ECO:0007669"/>
    <property type="project" value="UniProtKB-SubCell"/>
</dbReference>
<dbReference type="InterPro" id="IPR010285">
    <property type="entry name" value="DNA_helicase_pif1-like_DEAD"/>
</dbReference>
<dbReference type="Pfam" id="PF21530">
    <property type="entry name" value="Pif1_2B_dom"/>
    <property type="match status" value="1"/>
</dbReference>
<feature type="compositionally biased region" description="Polar residues" evidence="15">
    <location>
        <begin position="22"/>
        <end position="32"/>
    </location>
</feature>
<dbReference type="PANTHER" id="PTHR47642">
    <property type="entry name" value="ATP-DEPENDENT DNA HELICASE"/>
    <property type="match status" value="1"/>
</dbReference>
<name>A0A0D7BMU1_9AGAR</name>
<dbReference type="GO" id="GO:0016887">
    <property type="term" value="F:ATP hydrolysis activity"/>
    <property type="evidence" value="ECO:0007669"/>
    <property type="project" value="RHEA"/>
</dbReference>
<evidence type="ECO:0000256" key="14">
    <source>
        <dbReference type="HAMAP-Rule" id="MF_03176"/>
    </source>
</evidence>
<protein>
    <recommendedName>
        <fullName evidence="14">ATP-dependent DNA helicase PIF1</fullName>
        <ecNumber evidence="14">5.6.2.3</ecNumber>
    </recommendedName>
    <alternativeName>
        <fullName evidence="14">DNA 5'-3' helicase PIF1</fullName>
    </alternativeName>
    <alternativeName>
        <fullName evidence="14">DNA repair and recombination helicase PIF1</fullName>
    </alternativeName>
</protein>
<dbReference type="GO" id="GO:0006310">
    <property type="term" value="P:DNA recombination"/>
    <property type="evidence" value="ECO:0007669"/>
    <property type="project" value="UniProtKB-UniRule"/>
</dbReference>
<feature type="compositionally biased region" description="Low complexity" evidence="15">
    <location>
        <begin position="1"/>
        <end position="15"/>
    </location>
</feature>
<dbReference type="EC" id="5.6.2.3" evidence="14"/>
<dbReference type="AlphaFoldDB" id="A0A0D7BMU1"/>
<feature type="DNA-binding region" evidence="14">
    <location>
        <begin position="541"/>
        <end position="560"/>
    </location>
</feature>
<dbReference type="GO" id="GO:0005524">
    <property type="term" value="F:ATP binding"/>
    <property type="evidence" value="ECO:0007669"/>
    <property type="project" value="UniProtKB-UniRule"/>
</dbReference>
<dbReference type="GO" id="GO:0005730">
    <property type="term" value="C:nucleolus"/>
    <property type="evidence" value="ECO:0007669"/>
    <property type="project" value="UniProtKB-SubCell"/>
</dbReference>
<comment type="similarity">
    <text evidence="14">Belongs to the helicase family. PIF1 subfamily.</text>
</comment>
<evidence type="ECO:0000256" key="1">
    <source>
        <dbReference type="ARBA" id="ARBA00001946"/>
    </source>
</evidence>
<keyword evidence="11 14" id="KW-0234">DNA repair</keyword>
<dbReference type="SUPFAM" id="SSF52540">
    <property type="entry name" value="P-loop containing nucleoside triphosphate hydrolases"/>
    <property type="match status" value="2"/>
</dbReference>
<dbReference type="InterPro" id="IPR027417">
    <property type="entry name" value="P-loop_NTPase"/>
</dbReference>
<dbReference type="GO" id="GO:0006281">
    <property type="term" value="P:DNA repair"/>
    <property type="evidence" value="ECO:0007669"/>
    <property type="project" value="UniProtKB-UniRule"/>
</dbReference>
<dbReference type="STRING" id="1314674.A0A0D7BMU1"/>
<comment type="subcellular location">
    <subcellularLocation>
        <location evidence="2">Nucleus</location>
        <location evidence="2">Nucleolus</location>
    </subcellularLocation>
    <subcellularLocation>
        <location evidence="14">Nucleus</location>
    </subcellularLocation>
    <subcellularLocation>
        <location evidence="14">Mitochondrion</location>
    </subcellularLocation>
</comment>
<keyword evidence="18" id="KW-1185">Reference proteome</keyword>
<feature type="region of interest" description="Disordered" evidence="15">
    <location>
        <begin position="60"/>
        <end position="129"/>
    </location>
</feature>
<dbReference type="Pfam" id="PF05970">
    <property type="entry name" value="PIF1"/>
    <property type="match status" value="1"/>
</dbReference>
<organism evidence="17 18">
    <name type="scientific">Cylindrobasidium torrendii FP15055 ss-10</name>
    <dbReference type="NCBI Taxonomy" id="1314674"/>
    <lineage>
        <taxon>Eukaryota</taxon>
        <taxon>Fungi</taxon>
        <taxon>Dikarya</taxon>
        <taxon>Basidiomycota</taxon>
        <taxon>Agaricomycotina</taxon>
        <taxon>Agaricomycetes</taxon>
        <taxon>Agaricomycetidae</taxon>
        <taxon>Agaricales</taxon>
        <taxon>Marasmiineae</taxon>
        <taxon>Physalacriaceae</taxon>
        <taxon>Cylindrobasidium</taxon>
    </lineage>
</organism>
<evidence type="ECO:0000256" key="7">
    <source>
        <dbReference type="ARBA" id="ARBA00022840"/>
    </source>
</evidence>
<evidence type="ECO:0000256" key="5">
    <source>
        <dbReference type="ARBA" id="ARBA00022801"/>
    </source>
</evidence>
<dbReference type="GO" id="GO:0043139">
    <property type="term" value="F:5'-3' DNA helicase activity"/>
    <property type="evidence" value="ECO:0007669"/>
    <property type="project" value="UniProtKB-UniRule"/>
</dbReference>
<evidence type="ECO:0000256" key="3">
    <source>
        <dbReference type="ARBA" id="ARBA00022741"/>
    </source>
</evidence>
<feature type="domain" description="AAA+ ATPase" evidence="16">
    <location>
        <begin position="144"/>
        <end position="350"/>
    </location>
</feature>
<dbReference type="EMBL" id="KN880449">
    <property type="protein sequence ID" value="KIY71873.1"/>
    <property type="molecule type" value="Genomic_DNA"/>
</dbReference>
<reference evidence="17 18" key="1">
    <citation type="journal article" date="2015" name="Fungal Genet. Biol.">
        <title>Evolution of novel wood decay mechanisms in Agaricales revealed by the genome sequences of Fistulina hepatica and Cylindrobasidium torrendii.</title>
        <authorList>
            <person name="Floudas D."/>
            <person name="Held B.W."/>
            <person name="Riley R."/>
            <person name="Nagy L.G."/>
            <person name="Koehler G."/>
            <person name="Ransdell A.S."/>
            <person name="Younus H."/>
            <person name="Chow J."/>
            <person name="Chiniquy J."/>
            <person name="Lipzen A."/>
            <person name="Tritt A."/>
            <person name="Sun H."/>
            <person name="Haridas S."/>
            <person name="LaButti K."/>
            <person name="Ohm R.A."/>
            <person name="Kues U."/>
            <person name="Blanchette R.A."/>
            <person name="Grigoriev I.V."/>
            <person name="Minto R.E."/>
            <person name="Hibbett D.S."/>
        </authorList>
    </citation>
    <scope>NUCLEOTIDE SEQUENCE [LARGE SCALE GENOMIC DNA]</scope>
    <source>
        <strain evidence="17 18">FP15055 ss-10</strain>
    </source>
</reference>
<dbReference type="HAMAP" id="MF_03176">
    <property type="entry name" value="PIF1"/>
    <property type="match status" value="1"/>
</dbReference>
<keyword evidence="4 14" id="KW-0227">DNA damage</keyword>
<dbReference type="InterPro" id="IPR048293">
    <property type="entry name" value="PIF1_RRM3_pfh1"/>
</dbReference>
<dbReference type="InterPro" id="IPR051055">
    <property type="entry name" value="PIF1_helicase"/>
</dbReference>
<evidence type="ECO:0000256" key="10">
    <source>
        <dbReference type="ARBA" id="ARBA00023172"/>
    </source>
</evidence>
<comment type="cofactor">
    <cofactor evidence="1 14">
        <name>Mg(2+)</name>
        <dbReference type="ChEBI" id="CHEBI:18420"/>
    </cofactor>
</comment>
<evidence type="ECO:0000313" key="18">
    <source>
        <dbReference type="Proteomes" id="UP000054007"/>
    </source>
</evidence>
<evidence type="ECO:0000256" key="8">
    <source>
        <dbReference type="ARBA" id="ARBA00023125"/>
    </source>
</evidence>
<dbReference type="InterPro" id="IPR049163">
    <property type="entry name" value="Pif1-like_2B_dom"/>
</dbReference>
<dbReference type="Gene3D" id="3.40.50.300">
    <property type="entry name" value="P-loop containing nucleotide triphosphate hydrolases"/>
    <property type="match status" value="2"/>
</dbReference>
<dbReference type="SMART" id="SM00382">
    <property type="entry name" value="AAA"/>
    <property type="match status" value="1"/>
</dbReference>
<accession>A0A0D7BMU1</accession>
<keyword evidence="5 14" id="KW-0378">Hydrolase</keyword>
<evidence type="ECO:0000256" key="12">
    <source>
        <dbReference type="ARBA" id="ARBA00023235"/>
    </source>
</evidence>
<dbReference type="CDD" id="cd18809">
    <property type="entry name" value="SF1_C_RecD"/>
    <property type="match status" value="1"/>
</dbReference>
<dbReference type="Proteomes" id="UP000054007">
    <property type="component" value="Unassembled WGS sequence"/>
</dbReference>
<dbReference type="GO" id="GO:0003697">
    <property type="term" value="F:single-stranded DNA binding"/>
    <property type="evidence" value="ECO:0007669"/>
    <property type="project" value="UniProtKB-ARBA"/>
</dbReference>
<feature type="region of interest" description="Disordered" evidence="15">
    <location>
        <begin position="1"/>
        <end position="47"/>
    </location>
</feature>
<keyword evidence="10 14" id="KW-0233">DNA recombination</keyword>
<evidence type="ECO:0000256" key="4">
    <source>
        <dbReference type="ARBA" id="ARBA00022763"/>
    </source>
</evidence>
<dbReference type="CDD" id="cd18037">
    <property type="entry name" value="DEXSc_Pif1_like"/>
    <property type="match status" value="1"/>
</dbReference>